<sequence>MKPFGWSALKLLSAYRSKTLSPVEAMASVIGRVEAFEPHIAATWLYAPERALKAARASEARWMRAEPIGPLDGVPATVKDNIATEGEPTPVGTAASDMTPARADAPPAARLREAGAILFAKTTMPDYGMLSSGLSSHHALARNPWKLDCNPGGSSSGAGAAAAAQYGPLHVGTDIGGSIRLPAGWCGVVGLKPTAGRVPIDPPYIGRVAGPITRDVADAALMMATLALPDARDYTSLEARALDWAIRPASLMGLTVGLLTEAGCGAPPSDEVRAAVERAARDFAAAGARVEAVAPFLTQEMLDGLDHFWRTRALIDLDLLSPDKRAAVLPFIREWAESADGFSGQHVFRGFSQIPAMQQAAARATERFDVVLTPTAPMTAFPAEWASPSRDPLDPFPHIGFTVAFNMSGQPALSIPCGFSGEGLPIGLQIVGRRFDDVRLLSVARAYEAIRSAEIRPWPEPPSV</sequence>
<evidence type="ECO:0000313" key="4">
    <source>
        <dbReference type="Proteomes" id="UP000253529"/>
    </source>
</evidence>
<reference evidence="3 4" key="1">
    <citation type="submission" date="2018-06" db="EMBL/GenBank/DDBJ databases">
        <title>Genomic Encyclopedia of Type Strains, Phase IV (KMG-IV): sequencing the most valuable type-strain genomes for metagenomic binning, comparative biology and taxonomic classification.</title>
        <authorList>
            <person name="Goeker M."/>
        </authorList>
    </citation>
    <scope>NUCLEOTIDE SEQUENCE [LARGE SCALE GENOMIC DNA]</scope>
    <source>
        <strain evidence="3 4">DSM 24875</strain>
    </source>
</reference>
<dbReference type="PANTHER" id="PTHR11895">
    <property type="entry name" value="TRANSAMIDASE"/>
    <property type="match status" value="1"/>
</dbReference>
<protein>
    <submittedName>
        <fullName evidence="3">Aspartyl-tRNA(Asn)/glutamyl-tRNA(Gln) amidotransferase subunit A</fullName>
    </submittedName>
</protein>
<dbReference type="InterPro" id="IPR000120">
    <property type="entry name" value="Amidase"/>
</dbReference>
<comment type="caution">
    <text evidence="3">The sequence shown here is derived from an EMBL/GenBank/DDBJ whole genome shotgun (WGS) entry which is preliminary data.</text>
</comment>
<dbReference type="InterPro" id="IPR023631">
    <property type="entry name" value="Amidase_dom"/>
</dbReference>
<feature type="domain" description="Amidase" evidence="2">
    <location>
        <begin position="26"/>
        <end position="441"/>
    </location>
</feature>
<gene>
    <name evidence="3" type="ORF">DFR50_1648</name>
</gene>
<dbReference type="Proteomes" id="UP000253529">
    <property type="component" value="Unassembled WGS sequence"/>
</dbReference>
<dbReference type="InterPro" id="IPR036928">
    <property type="entry name" value="AS_sf"/>
</dbReference>
<keyword evidence="3" id="KW-0808">Transferase</keyword>
<organism evidence="3 4">
    <name type="scientific">Roseiarcus fermentans</name>
    <dbReference type="NCBI Taxonomy" id="1473586"/>
    <lineage>
        <taxon>Bacteria</taxon>
        <taxon>Pseudomonadati</taxon>
        <taxon>Pseudomonadota</taxon>
        <taxon>Alphaproteobacteria</taxon>
        <taxon>Hyphomicrobiales</taxon>
        <taxon>Roseiarcaceae</taxon>
        <taxon>Roseiarcus</taxon>
    </lineage>
</organism>
<dbReference type="EMBL" id="QNRK01000064">
    <property type="protein sequence ID" value="RBP00927.1"/>
    <property type="molecule type" value="Genomic_DNA"/>
</dbReference>
<feature type="region of interest" description="Disordered" evidence="1">
    <location>
        <begin position="83"/>
        <end position="102"/>
    </location>
</feature>
<dbReference type="SUPFAM" id="SSF75304">
    <property type="entry name" value="Amidase signature (AS) enzymes"/>
    <property type="match status" value="1"/>
</dbReference>
<evidence type="ECO:0000313" key="3">
    <source>
        <dbReference type="EMBL" id="RBP00927.1"/>
    </source>
</evidence>
<evidence type="ECO:0000259" key="2">
    <source>
        <dbReference type="Pfam" id="PF01425"/>
    </source>
</evidence>
<dbReference type="PANTHER" id="PTHR11895:SF173">
    <property type="entry name" value="GLUTAMYL-TRNA AMIDOTRANSFERASE SUBUNIT A"/>
    <property type="match status" value="1"/>
</dbReference>
<dbReference type="AlphaFoldDB" id="A0A366EEU1"/>
<evidence type="ECO:0000256" key="1">
    <source>
        <dbReference type="SAM" id="MobiDB-lite"/>
    </source>
</evidence>
<proteinExistence type="predicted"/>
<keyword evidence="4" id="KW-1185">Reference proteome</keyword>
<accession>A0A366EEU1</accession>
<dbReference type="NCBIfam" id="NF005450">
    <property type="entry name" value="PRK07042.1"/>
    <property type="match status" value="1"/>
</dbReference>
<dbReference type="GO" id="GO:0016740">
    <property type="term" value="F:transferase activity"/>
    <property type="evidence" value="ECO:0007669"/>
    <property type="project" value="UniProtKB-KW"/>
</dbReference>
<name>A0A366EEU1_9HYPH</name>
<dbReference type="Pfam" id="PF01425">
    <property type="entry name" value="Amidase"/>
    <property type="match status" value="1"/>
</dbReference>
<dbReference type="Gene3D" id="3.90.1300.10">
    <property type="entry name" value="Amidase signature (AS) domain"/>
    <property type="match status" value="1"/>
</dbReference>